<evidence type="ECO:0000256" key="2">
    <source>
        <dbReference type="SAM" id="SignalP"/>
    </source>
</evidence>
<keyword evidence="2" id="KW-0732">Signal</keyword>
<accession>A0ABP6UR89</accession>
<feature type="signal peptide" evidence="2">
    <location>
        <begin position="1"/>
        <end position="19"/>
    </location>
</feature>
<keyword evidence="4" id="KW-1185">Reference proteome</keyword>
<evidence type="ECO:0000256" key="1">
    <source>
        <dbReference type="SAM" id="Coils"/>
    </source>
</evidence>
<evidence type="ECO:0008006" key="5">
    <source>
        <dbReference type="Google" id="ProtNLM"/>
    </source>
</evidence>
<proteinExistence type="predicted"/>
<organism evidence="3 4">
    <name type="scientific">Aquimarina addita</name>
    <dbReference type="NCBI Taxonomy" id="870485"/>
    <lineage>
        <taxon>Bacteria</taxon>
        <taxon>Pseudomonadati</taxon>
        <taxon>Bacteroidota</taxon>
        <taxon>Flavobacteriia</taxon>
        <taxon>Flavobacteriales</taxon>
        <taxon>Flavobacteriaceae</taxon>
        <taxon>Aquimarina</taxon>
    </lineage>
</organism>
<dbReference type="PROSITE" id="PS51257">
    <property type="entry name" value="PROKAR_LIPOPROTEIN"/>
    <property type="match status" value="1"/>
</dbReference>
<evidence type="ECO:0000313" key="4">
    <source>
        <dbReference type="Proteomes" id="UP001500459"/>
    </source>
</evidence>
<reference evidence="4" key="1">
    <citation type="journal article" date="2019" name="Int. J. Syst. Evol. Microbiol.">
        <title>The Global Catalogue of Microorganisms (GCM) 10K type strain sequencing project: providing services to taxonomists for standard genome sequencing and annotation.</title>
        <authorList>
            <consortium name="The Broad Institute Genomics Platform"/>
            <consortium name="The Broad Institute Genome Sequencing Center for Infectious Disease"/>
            <person name="Wu L."/>
            <person name="Ma J."/>
        </authorList>
    </citation>
    <scope>NUCLEOTIDE SEQUENCE [LARGE SCALE GENOMIC DNA]</scope>
    <source>
        <strain evidence="4">JCM 17106</strain>
    </source>
</reference>
<feature type="coiled-coil region" evidence="1">
    <location>
        <begin position="110"/>
        <end position="144"/>
    </location>
</feature>
<protein>
    <recommendedName>
        <fullName evidence="5">Viral A-type inclusion protein</fullName>
    </recommendedName>
</protein>
<comment type="caution">
    <text evidence="3">The sequence shown here is derived from an EMBL/GenBank/DDBJ whole genome shotgun (WGS) entry which is preliminary data.</text>
</comment>
<name>A0ABP6UR89_9FLAO</name>
<sequence length="145" mass="16539">MKKIFLSLLIITVTTSLFSCNEQPKEEKEFDALMTKIIGVHDEVMPKMGEMSSLIKKLEAKVDTTATGKKYAAAQEDVKGAYDFMMEWMGDFSKKFPHNEEVTSDNKEVFDTKMEMLKEEEVEVNELKTKINNSIENAKKLLGES</sequence>
<dbReference type="RefSeq" id="WP_344928844.1">
    <property type="nucleotide sequence ID" value="NZ_BAABCW010000013.1"/>
</dbReference>
<dbReference type="Proteomes" id="UP001500459">
    <property type="component" value="Unassembled WGS sequence"/>
</dbReference>
<dbReference type="EMBL" id="BAABCW010000013">
    <property type="protein sequence ID" value="GAA3514222.1"/>
    <property type="molecule type" value="Genomic_DNA"/>
</dbReference>
<gene>
    <name evidence="3" type="ORF">GCM10022393_30180</name>
</gene>
<keyword evidence="1" id="KW-0175">Coiled coil</keyword>
<feature type="chain" id="PRO_5046813211" description="Viral A-type inclusion protein" evidence="2">
    <location>
        <begin position="20"/>
        <end position="145"/>
    </location>
</feature>
<evidence type="ECO:0000313" key="3">
    <source>
        <dbReference type="EMBL" id="GAA3514222.1"/>
    </source>
</evidence>